<feature type="domain" description="DUF4350" evidence="3">
    <location>
        <begin position="53"/>
        <end position="238"/>
    </location>
</feature>
<sequence>MTVAQGATPTFAERFRRVRPWLLIAAGAVAVAVTSALIAGGVANSNSPYLGVDSARPNGAKAIFTVLDNQGIDTSTAATADEARSQLQDAEGETTLVVHDRDGIAVDELADRITELDADRILLIAPSRSLLEAFGGSIAIGGVGEVGDEADTVSAGAACTSPLGELAPEISQRGARLYQLGDEAAAGGSACYPESERFAYVETALPSGTKLAALGATDNLSNGEVLNAANAAMGLAVLGQTESLVWYVPGVADAEAAFGVQPSLDSFVPPWLTPTILIALATLLGVMVWRGRRFGPLVEERLPVIVEASETMQGRGRLYAQQRARLRALDNLRVGTTTRLAKSLGLARASHVQEIITSSATILGANRAAVSWTLLDAVPRNEAELLDLSQALLTLERSVAAAANPSSVQRTPASTPTSTTNPSTTAENSGGPV</sequence>
<keyword evidence="2" id="KW-0472">Membrane</keyword>
<protein>
    <recommendedName>
        <fullName evidence="3">DUF4350 domain-containing protein</fullName>
    </recommendedName>
</protein>
<keyword evidence="2" id="KW-0812">Transmembrane</keyword>
<feature type="transmembrane region" description="Helical" evidence="2">
    <location>
        <begin position="271"/>
        <end position="289"/>
    </location>
</feature>
<evidence type="ECO:0000313" key="5">
    <source>
        <dbReference type="Proteomes" id="UP000545286"/>
    </source>
</evidence>
<evidence type="ECO:0000259" key="3">
    <source>
        <dbReference type="Pfam" id="PF14258"/>
    </source>
</evidence>
<dbReference type="AlphaFoldDB" id="A0A7W4UNR4"/>
<accession>A0A7W4UNR4</accession>
<dbReference type="InterPro" id="IPR025646">
    <property type="entry name" value="DUF4350"/>
</dbReference>
<evidence type="ECO:0000256" key="2">
    <source>
        <dbReference type="SAM" id="Phobius"/>
    </source>
</evidence>
<gene>
    <name evidence="4" type="ORF">FHX72_001541</name>
</gene>
<name>A0A7W4UNR4_9MICO</name>
<organism evidence="4 5">
    <name type="scientific">Pseudoclavibacter helvolus</name>
    <dbReference type="NCBI Taxonomy" id="255205"/>
    <lineage>
        <taxon>Bacteria</taxon>
        <taxon>Bacillati</taxon>
        <taxon>Actinomycetota</taxon>
        <taxon>Actinomycetes</taxon>
        <taxon>Micrococcales</taxon>
        <taxon>Microbacteriaceae</taxon>
        <taxon>Pseudoclavibacter</taxon>
    </lineage>
</organism>
<keyword evidence="5" id="KW-1185">Reference proteome</keyword>
<feature type="compositionally biased region" description="Low complexity" evidence="1">
    <location>
        <begin position="411"/>
        <end position="426"/>
    </location>
</feature>
<dbReference type="Proteomes" id="UP000545286">
    <property type="component" value="Unassembled WGS sequence"/>
</dbReference>
<dbReference type="EMBL" id="JACHWJ010000002">
    <property type="protein sequence ID" value="MBB2957404.1"/>
    <property type="molecule type" value="Genomic_DNA"/>
</dbReference>
<feature type="region of interest" description="Disordered" evidence="1">
    <location>
        <begin position="401"/>
        <end position="433"/>
    </location>
</feature>
<proteinExistence type="predicted"/>
<comment type="caution">
    <text evidence="4">The sequence shown here is derived from an EMBL/GenBank/DDBJ whole genome shotgun (WGS) entry which is preliminary data.</text>
</comment>
<evidence type="ECO:0000256" key="1">
    <source>
        <dbReference type="SAM" id="MobiDB-lite"/>
    </source>
</evidence>
<feature type="transmembrane region" description="Helical" evidence="2">
    <location>
        <begin position="21"/>
        <end position="43"/>
    </location>
</feature>
<keyword evidence="2" id="KW-1133">Transmembrane helix</keyword>
<evidence type="ECO:0000313" key="4">
    <source>
        <dbReference type="EMBL" id="MBB2957404.1"/>
    </source>
</evidence>
<dbReference type="RefSeq" id="WP_183624163.1">
    <property type="nucleotide sequence ID" value="NZ_JACHWJ010000002.1"/>
</dbReference>
<dbReference type="Pfam" id="PF14258">
    <property type="entry name" value="DUF4350"/>
    <property type="match status" value="1"/>
</dbReference>
<reference evidence="4 5" key="1">
    <citation type="submission" date="2020-08" db="EMBL/GenBank/DDBJ databases">
        <title>Sequencing the genomes of 1000 actinobacteria strains.</title>
        <authorList>
            <person name="Klenk H.-P."/>
        </authorList>
    </citation>
    <scope>NUCLEOTIDE SEQUENCE [LARGE SCALE GENOMIC DNA]</scope>
    <source>
        <strain evidence="4 5">DSM 20419</strain>
    </source>
</reference>